<dbReference type="Proteomes" id="UP000282597">
    <property type="component" value="Chromosome"/>
</dbReference>
<dbReference type="Pfam" id="PF07254">
    <property type="entry name" value="Cpta_toxin"/>
    <property type="match status" value="1"/>
</dbReference>
<accession>A0A2Z6ETU0</accession>
<proteinExistence type="predicted"/>
<dbReference type="InterPro" id="IPR009883">
    <property type="entry name" value="YgfX"/>
</dbReference>
<evidence type="ECO:0000256" key="3">
    <source>
        <dbReference type="ARBA" id="ARBA00022989"/>
    </source>
</evidence>
<keyword evidence="4" id="KW-0472">Membrane</keyword>
<evidence type="ECO:0000313" key="6">
    <source>
        <dbReference type="Proteomes" id="UP000282597"/>
    </source>
</evidence>
<evidence type="ECO:0000256" key="4">
    <source>
        <dbReference type="ARBA" id="ARBA00023136"/>
    </source>
</evidence>
<keyword evidence="6" id="KW-1185">Reference proteome</keyword>
<gene>
    <name evidence="5" type="ORF">MCB1EB_0641</name>
</gene>
<dbReference type="RefSeq" id="WP_052393781.1">
    <property type="nucleotide sequence ID" value="NZ_AP018150.1"/>
</dbReference>
<reference evidence="5 6" key="1">
    <citation type="journal article" date="2018" name="Microbes Environ.">
        <title>Comparative Genomic Insights into Endofungal Lifestyles of Two Bacterial Endosymbionts, Mycoavidus cysteinexigens and Burkholderia rhizoxinica.</title>
        <authorList>
            <person name="Sharmin D."/>
            <person name="Guo Y."/>
            <person name="Nishizawa T."/>
            <person name="Ohshima S."/>
            <person name="Sato Y."/>
            <person name="Takashima Y."/>
            <person name="Narisawa K."/>
            <person name="Ohta H."/>
        </authorList>
    </citation>
    <scope>NUCLEOTIDE SEQUENCE [LARGE SCALE GENOMIC DNA]</scope>
    <source>
        <strain evidence="5 6">B1-EB</strain>
    </source>
</reference>
<dbReference type="EMBL" id="AP018150">
    <property type="protein sequence ID" value="BBE08802.1"/>
    <property type="molecule type" value="Genomic_DNA"/>
</dbReference>
<organism evidence="5 6">
    <name type="scientific">Mycoavidus cysteinexigens</name>
    <dbReference type="NCBI Taxonomy" id="1553431"/>
    <lineage>
        <taxon>Bacteria</taxon>
        <taxon>Pseudomonadati</taxon>
        <taxon>Pseudomonadota</taxon>
        <taxon>Betaproteobacteria</taxon>
        <taxon>Burkholderiales</taxon>
        <taxon>Burkholderiaceae</taxon>
        <taxon>Mycoavidus</taxon>
    </lineage>
</organism>
<dbReference type="KEGG" id="mcys:MCB1EB_0641"/>
<dbReference type="InterPro" id="IPR035952">
    <property type="entry name" value="Rhomboid-like_sf"/>
</dbReference>
<protein>
    <submittedName>
        <fullName evidence="5">Uncharacterized protein</fullName>
    </submittedName>
</protein>
<dbReference type="GO" id="GO:0016020">
    <property type="term" value="C:membrane"/>
    <property type="evidence" value="ECO:0007669"/>
    <property type="project" value="UniProtKB-SubCell"/>
</dbReference>
<dbReference type="AlphaFoldDB" id="A0A2Z6ETU0"/>
<evidence type="ECO:0000256" key="1">
    <source>
        <dbReference type="ARBA" id="ARBA00004141"/>
    </source>
</evidence>
<keyword evidence="2" id="KW-0812">Transmembrane</keyword>
<evidence type="ECO:0000313" key="5">
    <source>
        <dbReference type="EMBL" id="BBE08802.1"/>
    </source>
</evidence>
<keyword evidence="3" id="KW-1133">Transmembrane helix</keyword>
<dbReference type="SUPFAM" id="SSF144091">
    <property type="entry name" value="Rhomboid-like"/>
    <property type="match status" value="1"/>
</dbReference>
<name>A0A2Z6ETU0_9BURK</name>
<sequence length="145" mass="16317">MLQTPLRFKLKPSAVLRWLSLAFVLSCAYAVWHVAAPRLGLSYALCAVLAVVLTLSYLAYRADVEQPVQLEISAQSITLWPRTAPPIDYSHISNIAHWSGLMLSITLRANDGRRRTLLILADALPAHMLRELVVRCRQLARKCNR</sequence>
<evidence type="ECO:0000256" key="2">
    <source>
        <dbReference type="ARBA" id="ARBA00022692"/>
    </source>
</evidence>
<comment type="subcellular location">
    <subcellularLocation>
        <location evidence="1">Membrane</location>
        <topology evidence="1">Multi-pass membrane protein</topology>
    </subcellularLocation>
</comment>